<gene>
    <name evidence="3" type="ORF">C8F04DRAFT_1192386</name>
</gene>
<dbReference type="AlphaFoldDB" id="A0AAD6SCI6"/>
<keyword evidence="1" id="KW-0175">Coiled coil</keyword>
<sequence length="513" mass="55138">MSTTRAPPTTADGPSAVQTEYYLATGASASGVKPRNIALPASDVATDNECTSSIVDAQGTPSLGPSSSPIPTLPEYTLFLDEDGILFLRDVYGSCYEITRGASDALFQSSLTGVPMHHLRLFGPSTRGPSTESDLSDLTPAGELPQLNLDIDPDLLDSTQISQLNAIHEHLGSMNSRIITTTAMVAEHQAATEQMQDNIQQLRRDVLSRVDSLRNEVNSQRSRLNRVLDDNLRVVLETGASNDHVAGILNTMSKNGGAHRMARAPPAQLDDPSVAPREPLPSAVKQAVDTAVSPRTAGESHESFDRCAQATLRTKEATLAAFPLPVVDTGAPPLGPRTAGFVPPPADPYLSVGSASRAHIRFEQQHTHADLRQARMLDAGDRRHETPVTMNNSTSAYVSGAGGVRRDVLTEFADDAADVIQEIIFGKVGTRIQLPPDRSFAKKTKTDQPNDQTPSEPELRAGQNGTRDRGRMMKIGGLDDTTRQVMRERTALVFGDRQRDKGSGPMGPGSRSE</sequence>
<evidence type="ECO:0000313" key="3">
    <source>
        <dbReference type="EMBL" id="KAJ7024468.1"/>
    </source>
</evidence>
<dbReference type="Proteomes" id="UP001218188">
    <property type="component" value="Unassembled WGS sequence"/>
</dbReference>
<comment type="caution">
    <text evidence="3">The sequence shown here is derived from an EMBL/GenBank/DDBJ whole genome shotgun (WGS) entry which is preliminary data.</text>
</comment>
<feature type="coiled-coil region" evidence="1">
    <location>
        <begin position="185"/>
        <end position="230"/>
    </location>
</feature>
<proteinExistence type="predicted"/>
<evidence type="ECO:0000256" key="1">
    <source>
        <dbReference type="SAM" id="Coils"/>
    </source>
</evidence>
<feature type="region of interest" description="Disordered" evidence="2">
    <location>
        <begin position="435"/>
        <end position="513"/>
    </location>
</feature>
<keyword evidence="4" id="KW-1185">Reference proteome</keyword>
<protein>
    <submittedName>
        <fullName evidence="3">Uncharacterized protein</fullName>
    </submittedName>
</protein>
<dbReference type="EMBL" id="JARJCM010000169">
    <property type="protein sequence ID" value="KAJ7024468.1"/>
    <property type="molecule type" value="Genomic_DNA"/>
</dbReference>
<reference evidence="3" key="1">
    <citation type="submission" date="2023-03" db="EMBL/GenBank/DDBJ databases">
        <title>Massive genome expansion in bonnet fungi (Mycena s.s.) driven by repeated elements and novel gene families across ecological guilds.</title>
        <authorList>
            <consortium name="Lawrence Berkeley National Laboratory"/>
            <person name="Harder C.B."/>
            <person name="Miyauchi S."/>
            <person name="Viragh M."/>
            <person name="Kuo A."/>
            <person name="Thoen E."/>
            <person name="Andreopoulos B."/>
            <person name="Lu D."/>
            <person name="Skrede I."/>
            <person name="Drula E."/>
            <person name="Henrissat B."/>
            <person name="Morin E."/>
            <person name="Kohler A."/>
            <person name="Barry K."/>
            <person name="LaButti K."/>
            <person name="Morin E."/>
            <person name="Salamov A."/>
            <person name="Lipzen A."/>
            <person name="Mereny Z."/>
            <person name="Hegedus B."/>
            <person name="Baldrian P."/>
            <person name="Stursova M."/>
            <person name="Weitz H."/>
            <person name="Taylor A."/>
            <person name="Grigoriev I.V."/>
            <person name="Nagy L.G."/>
            <person name="Martin F."/>
            <person name="Kauserud H."/>
        </authorList>
    </citation>
    <scope>NUCLEOTIDE SEQUENCE</scope>
    <source>
        <strain evidence="3">CBHHK200</strain>
    </source>
</reference>
<feature type="compositionally biased region" description="Basic and acidic residues" evidence="2">
    <location>
        <begin position="480"/>
        <end position="502"/>
    </location>
</feature>
<evidence type="ECO:0000256" key="2">
    <source>
        <dbReference type="SAM" id="MobiDB-lite"/>
    </source>
</evidence>
<name>A0AAD6SCI6_9AGAR</name>
<organism evidence="3 4">
    <name type="scientific">Mycena alexandri</name>
    <dbReference type="NCBI Taxonomy" id="1745969"/>
    <lineage>
        <taxon>Eukaryota</taxon>
        <taxon>Fungi</taxon>
        <taxon>Dikarya</taxon>
        <taxon>Basidiomycota</taxon>
        <taxon>Agaricomycotina</taxon>
        <taxon>Agaricomycetes</taxon>
        <taxon>Agaricomycetidae</taxon>
        <taxon>Agaricales</taxon>
        <taxon>Marasmiineae</taxon>
        <taxon>Mycenaceae</taxon>
        <taxon>Mycena</taxon>
    </lineage>
</organism>
<accession>A0AAD6SCI6</accession>
<evidence type="ECO:0000313" key="4">
    <source>
        <dbReference type="Proteomes" id="UP001218188"/>
    </source>
</evidence>